<accession>A0A177KRR8</accession>
<protein>
    <recommendedName>
        <fullName evidence="4">Stage IV sporulation protein</fullName>
    </recommendedName>
</protein>
<organism evidence="2 3">
    <name type="scientific">Domibacillus aminovorans</name>
    <dbReference type="NCBI Taxonomy" id="29332"/>
    <lineage>
        <taxon>Bacteria</taxon>
        <taxon>Bacillati</taxon>
        <taxon>Bacillota</taxon>
        <taxon>Bacilli</taxon>
        <taxon>Bacillales</taxon>
        <taxon>Bacillaceae</taxon>
        <taxon>Domibacillus</taxon>
    </lineage>
</organism>
<dbReference type="InterPro" id="IPR010690">
    <property type="entry name" value="YqfD"/>
</dbReference>
<gene>
    <name evidence="2" type="ORF">AWH48_05110</name>
</gene>
<evidence type="ECO:0000313" key="2">
    <source>
        <dbReference type="EMBL" id="OAH56053.1"/>
    </source>
</evidence>
<evidence type="ECO:0008006" key="4">
    <source>
        <dbReference type="Google" id="ProtNLM"/>
    </source>
</evidence>
<keyword evidence="1" id="KW-0812">Transmembrane</keyword>
<dbReference type="Pfam" id="PF06898">
    <property type="entry name" value="YqfD"/>
    <property type="match status" value="1"/>
</dbReference>
<dbReference type="RefSeq" id="WP_018393967.1">
    <property type="nucleotide sequence ID" value="NZ_LQWZ01000023.1"/>
</dbReference>
<dbReference type="OrthoDB" id="1640349at2"/>
<reference evidence="2 3" key="1">
    <citation type="submission" date="2016-01" db="EMBL/GenBank/DDBJ databases">
        <title>Investigation of taxonomic status of Bacillus aminovorans.</title>
        <authorList>
            <person name="Verma A."/>
            <person name="Pal Y."/>
            <person name="Krishnamurthi S."/>
        </authorList>
    </citation>
    <scope>NUCLEOTIDE SEQUENCE [LARGE SCALE GENOMIC DNA]</scope>
    <source>
        <strain evidence="2 3">DSM 4337</strain>
    </source>
</reference>
<dbReference type="Proteomes" id="UP000077271">
    <property type="component" value="Unassembled WGS sequence"/>
</dbReference>
<keyword evidence="1" id="KW-1133">Transmembrane helix</keyword>
<feature type="transmembrane region" description="Helical" evidence="1">
    <location>
        <begin position="86"/>
        <end position="107"/>
    </location>
</feature>
<comment type="caution">
    <text evidence="2">The sequence shown here is derived from an EMBL/GenBank/DDBJ whole genome shotgun (WGS) entry which is preliminary data.</text>
</comment>
<dbReference type="EMBL" id="LQWZ01000023">
    <property type="protein sequence ID" value="OAH56053.1"/>
    <property type="molecule type" value="Genomic_DNA"/>
</dbReference>
<dbReference type="AlphaFoldDB" id="A0A177KRR8"/>
<evidence type="ECO:0000313" key="3">
    <source>
        <dbReference type="Proteomes" id="UP000077271"/>
    </source>
</evidence>
<keyword evidence="1" id="KW-0472">Membrane</keyword>
<sequence length="375" mass="42841">MANLFLSGGVTVIVSGPDASLLPGRLHERGAILVHIKYEKKNVIRFQMRVRELGLLRKEARQFNGTIRLEKGTGLPFLMQRAIQNYPFVLTSICFFFIIILLSAMIIRIDVTGADTQTEKLIRTFLKQEGIREGAIRFDQINEQELKQRALLQVPGVTRFSLKKSGVVYKVDVSASSPEKETVSSRHHLRASKAGVIHDLFVEHGLSKVRRSEFVEKGDRLVTGTKKNPARGTVIAETWYKATVTMVNDSMQTRSSKKRLTVYASLRDKEYALWTPASLREPFQSEEYVYQFHFFSYMLPFSFRTVTDYELKKVNTIETADEMEKRAIQTARTQLMARLPEKAHIQGENVLQKRVGNGKVKMIIHFQVLENIATN</sequence>
<evidence type="ECO:0000256" key="1">
    <source>
        <dbReference type="SAM" id="Phobius"/>
    </source>
</evidence>
<proteinExistence type="predicted"/>
<name>A0A177KRR8_9BACI</name>